<reference evidence="10" key="2">
    <citation type="submission" date="2025-05" db="UniProtKB">
        <authorList>
            <consortium name="Ensembl"/>
        </authorList>
    </citation>
    <scope>IDENTIFICATION</scope>
</reference>
<evidence type="ECO:0000313" key="10">
    <source>
        <dbReference type="Ensembl" id="ENSCSEP00000001199.1"/>
    </source>
</evidence>
<keyword evidence="6" id="KW-1015">Disulfide bond</keyword>
<dbReference type="Pfam" id="PF15711">
    <property type="entry name" value="ILEI"/>
    <property type="match status" value="1"/>
</dbReference>
<accession>A0A3P8UH94</accession>
<keyword evidence="5 7" id="KW-0430">Lectin</keyword>
<reference evidence="10 11" key="1">
    <citation type="journal article" date="2014" name="Nat. Genet.">
        <title>Whole-genome sequence of a flatfish provides insights into ZW sex chromosome evolution and adaptation to a benthic lifestyle.</title>
        <authorList>
            <person name="Chen S."/>
            <person name="Zhang G."/>
            <person name="Shao C."/>
            <person name="Huang Q."/>
            <person name="Liu G."/>
            <person name="Zhang P."/>
            <person name="Song W."/>
            <person name="An N."/>
            <person name="Chalopin D."/>
            <person name="Volff J.N."/>
            <person name="Hong Y."/>
            <person name="Li Q."/>
            <person name="Sha Z."/>
            <person name="Zhou H."/>
            <person name="Xie M."/>
            <person name="Yu Q."/>
            <person name="Liu Y."/>
            <person name="Xiang H."/>
            <person name="Wang N."/>
            <person name="Wu K."/>
            <person name="Yang C."/>
            <person name="Zhou Q."/>
            <person name="Liao X."/>
            <person name="Yang L."/>
            <person name="Hu Q."/>
            <person name="Zhang J."/>
            <person name="Meng L."/>
            <person name="Jin L."/>
            <person name="Tian Y."/>
            <person name="Lian J."/>
            <person name="Yang J."/>
            <person name="Miao G."/>
            <person name="Liu S."/>
            <person name="Liang Z."/>
            <person name="Yan F."/>
            <person name="Li Y."/>
            <person name="Sun B."/>
            <person name="Zhang H."/>
            <person name="Zhang J."/>
            <person name="Zhu Y."/>
            <person name="Du M."/>
            <person name="Zhao Y."/>
            <person name="Schartl M."/>
            <person name="Tang Q."/>
            <person name="Wang J."/>
        </authorList>
    </citation>
    <scope>NUCLEOTIDE SEQUENCE</scope>
</reference>
<evidence type="ECO:0000256" key="7">
    <source>
        <dbReference type="PROSITE-ProRule" id="PRU01375"/>
    </source>
</evidence>
<evidence type="ECO:0000313" key="11">
    <source>
        <dbReference type="Proteomes" id="UP000265120"/>
    </source>
</evidence>
<dbReference type="OrthoDB" id="440755at2759"/>
<dbReference type="GeneID" id="103385733"/>
<feature type="transmembrane region" description="Helical" evidence="8">
    <location>
        <begin position="6"/>
        <end position="23"/>
    </location>
</feature>
<evidence type="ECO:0000256" key="6">
    <source>
        <dbReference type="ARBA" id="ARBA00023157"/>
    </source>
</evidence>
<organism evidence="10 11">
    <name type="scientific">Cynoglossus semilaevis</name>
    <name type="common">Tongue sole</name>
    <dbReference type="NCBI Taxonomy" id="244447"/>
    <lineage>
        <taxon>Eukaryota</taxon>
        <taxon>Metazoa</taxon>
        <taxon>Chordata</taxon>
        <taxon>Craniata</taxon>
        <taxon>Vertebrata</taxon>
        <taxon>Euteleostomi</taxon>
        <taxon>Actinopterygii</taxon>
        <taxon>Neopterygii</taxon>
        <taxon>Teleostei</taxon>
        <taxon>Neoteleostei</taxon>
        <taxon>Acanthomorphata</taxon>
        <taxon>Carangaria</taxon>
        <taxon>Pleuronectiformes</taxon>
        <taxon>Pleuronectoidei</taxon>
        <taxon>Cynoglossidae</taxon>
        <taxon>Cynoglossinae</taxon>
        <taxon>Cynoglossus</taxon>
    </lineage>
</organism>
<name>A0A3P8UH94_CYNSE</name>
<evidence type="ECO:0000256" key="2">
    <source>
        <dbReference type="ARBA" id="ARBA00010905"/>
    </source>
</evidence>
<dbReference type="RefSeq" id="XP_008317927.1">
    <property type="nucleotide sequence ID" value="XM_008319705.2"/>
</dbReference>
<dbReference type="KEGG" id="csem:103385733"/>
<dbReference type="AlphaFoldDB" id="A0A3P8UH94"/>
<dbReference type="InterPro" id="IPR039477">
    <property type="entry name" value="ILEI/PANDER_dom"/>
</dbReference>
<evidence type="ECO:0000256" key="3">
    <source>
        <dbReference type="ARBA" id="ARBA00022525"/>
    </source>
</evidence>
<evidence type="ECO:0000256" key="1">
    <source>
        <dbReference type="ARBA" id="ARBA00004613"/>
    </source>
</evidence>
<dbReference type="Ensembl" id="ENSCSET00000001223.1">
    <property type="protein sequence ID" value="ENSCSEP00000001194.1"/>
    <property type="gene ID" value="ENSCSEG00000000831.1"/>
</dbReference>
<comment type="subcellular location">
    <subcellularLocation>
        <location evidence="1">Secreted</location>
    </subcellularLocation>
</comment>
<protein>
    <submittedName>
        <fullName evidence="10">FAM3 metabolism regulating signaling molecule D</fullName>
    </submittedName>
</protein>
<dbReference type="PROSITE" id="PS52031">
    <property type="entry name" value="GG_LECTIN"/>
    <property type="match status" value="1"/>
</dbReference>
<keyword evidence="8" id="KW-0812">Transmembrane</keyword>
<dbReference type="Proteomes" id="UP000265120">
    <property type="component" value="Chromosome 11"/>
</dbReference>
<evidence type="ECO:0000256" key="8">
    <source>
        <dbReference type="SAM" id="Phobius"/>
    </source>
</evidence>
<evidence type="ECO:0000259" key="9">
    <source>
        <dbReference type="Pfam" id="PF15711"/>
    </source>
</evidence>
<dbReference type="GO" id="GO:0030246">
    <property type="term" value="F:carbohydrate binding"/>
    <property type="evidence" value="ECO:0007669"/>
    <property type="project" value="UniProtKB-UniRule"/>
</dbReference>
<dbReference type="GO" id="GO:0005576">
    <property type="term" value="C:extracellular region"/>
    <property type="evidence" value="ECO:0007669"/>
    <property type="project" value="UniProtKB-SubCell"/>
</dbReference>
<evidence type="ECO:0000256" key="5">
    <source>
        <dbReference type="ARBA" id="ARBA00022734"/>
    </source>
</evidence>
<keyword evidence="3" id="KW-0964">Secreted</keyword>
<dbReference type="PANTHER" id="PTHR14592">
    <property type="entry name" value="UNCHARACTERIZED FAM3"/>
    <property type="match status" value="1"/>
</dbReference>
<proteinExistence type="inferred from homology"/>
<keyword evidence="8" id="KW-1133">Transmembrane helix</keyword>
<keyword evidence="11" id="KW-1185">Reference proteome</keyword>
<keyword evidence="4" id="KW-0732">Signal</keyword>
<dbReference type="STRING" id="244447.ENSCSEP00000001199"/>
<feature type="domain" description="ILEI/PANDER" evidence="9">
    <location>
        <begin position="93"/>
        <end position="175"/>
    </location>
</feature>
<evidence type="ECO:0000256" key="4">
    <source>
        <dbReference type="ARBA" id="ARBA00022729"/>
    </source>
</evidence>
<dbReference type="OMA" id="NMKTGDP"/>
<keyword evidence="8" id="KW-0472">Membrane</keyword>
<dbReference type="GeneTree" id="ENSGT00950000183004"/>
<comment type="similarity">
    <text evidence="2">Belongs to the FAM3 family.</text>
</comment>
<sequence>MKQQVLILVAVVEVAILIVWGISRKSFKGYFQEQVKSRDTTRPKPTRHDFSIECPADHFAIYIRSGFANVIGPTIGFDGKSVMSPVKNNVRHGLNIAVFDGENGSVENTFYTQNSAQLLIFLQSLRPGLIFLAASFDDVTAPLTDEVRKLFVGMGSTLINSVNHRDGWVFAGSTGTRMKSVFEKQSVNDEKTNVYDGWPVSLEVEGCLPRLTADGSSRVTETSAGS</sequence>
<dbReference type="Ensembl" id="ENSCSET00000001228.1">
    <property type="protein sequence ID" value="ENSCSEP00000001199.1"/>
    <property type="gene ID" value="ENSCSEG00000000831.1"/>
</dbReference>
<dbReference type="InterPro" id="IPR039220">
    <property type="entry name" value="FAM3"/>
</dbReference>